<organism evidence="1 2">
    <name type="scientific">Trypanosoma theileri</name>
    <dbReference type="NCBI Taxonomy" id="67003"/>
    <lineage>
        <taxon>Eukaryota</taxon>
        <taxon>Discoba</taxon>
        <taxon>Euglenozoa</taxon>
        <taxon>Kinetoplastea</taxon>
        <taxon>Metakinetoplastina</taxon>
        <taxon>Trypanosomatida</taxon>
        <taxon>Trypanosomatidae</taxon>
        <taxon>Trypanosoma</taxon>
    </lineage>
</organism>
<dbReference type="AlphaFoldDB" id="A0A1X0NDZ5"/>
<dbReference type="VEuPathDB" id="TriTrypDB:TM35_001201080"/>
<reference evidence="1 2" key="1">
    <citation type="submission" date="2017-03" db="EMBL/GenBank/DDBJ databases">
        <title>An alternative strategy for trypanosome survival in the mammalian bloodstream revealed through genome and transcriptome analysis of the ubiquitous bovine parasite Trypanosoma (Megatrypanum) theileri.</title>
        <authorList>
            <person name="Kelly S."/>
            <person name="Ivens A."/>
            <person name="Mott A."/>
            <person name="O'Neill E."/>
            <person name="Emms D."/>
            <person name="Macleod O."/>
            <person name="Voorheis P."/>
            <person name="Matthews J."/>
            <person name="Matthews K."/>
            <person name="Carrington M."/>
        </authorList>
    </citation>
    <scope>NUCLEOTIDE SEQUENCE [LARGE SCALE GENOMIC DNA]</scope>
    <source>
        <strain evidence="1">Edinburgh</strain>
    </source>
</reference>
<gene>
    <name evidence="1" type="ORF">TM35_001201080</name>
</gene>
<evidence type="ECO:0000313" key="1">
    <source>
        <dbReference type="EMBL" id="ORC81346.1"/>
    </source>
</evidence>
<evidence type="ECO:0000313" key="2">
    <source>
        <dbReference type="Proteomes" id="UP000192257"/>
    </source>
</evidence>
<protein>
    <submittedName>
        <fullName evidence="1">Uncharacterized protein</fullName>
    </submittedName>
</protein>
<dbReference type="GeneID" id="39991575"/>
<dbReference type="RefSeq" id="XP_028876917.1">
    <property type="nucleotide sequence ID" value="XM_029031795.1"/>
</dbReference>
<comment type="caution">
    <text evidence="1">The sequence shown here is derived from an EMBL/GenBank/DDBJ whole genome shotgun (WGS) entry which is preliminary data.</text>
</comment>
<keyword evidence="2" id="KW-1185">Reference proteome</keyword>
<proteinExistence type="predicted"/>
<dbReference type="Proteomes" id="UP000192257">
    <property type="component" value="Unassembled WGS sequence"/>
</dbReference>
<dbReference type="EMBL" id="NBCO01000120">
    <property type="protein sequence ID" value="ORC81346.1"/>
    <property type="molecule type" value="Genomic_DNA"/>
</dbReference>
<sequence>MSRCIGVTSIKPRRRKKKRGGVVCGPFLDGRDRRNPARVYTSPLPRSTFAGAATKLIIHRHTSTPATQRGSFRFRCRPSDPCRPKSLTARGRHCAAQQECTQSHATIGGGGSKGKQCTTHSVLSSKNSNCYSERSFVINL</sequence>
<name>A0A1X0NDZ5_9TRYP</name>
<accession>A0A1X0NDZ5</accession>